<feature type="region of interest" description="Disordered" evidence="1">
    <location>
        <begin position="715"/>
        <end position="734"/>
    </location>
</feature>
<dbReference type="eggNOG" id="ENOG502S1UW">
    <property type="taxonomic scope" value="Eukaryota"/>
</dbReference>
<protein>
    <submittedName>
        <fullName evidence="2">Uncharacterized protein</fullName>
    </submittedName>
</protein>
<feature type="compositionally biased region" description="Polar residues" evidence="1">
    <location>
        <begin position="639"/>
        <end position="665"/>
    </location>
</feature>
<dbReference type="AlphaFoldDB" id="T1J362"/>
<evidence type="ECO:0000313" key="3">
    <source>
        <dbReference type="Proteomes" id="UP000014500"/>
    </source>
</evidence>
<reference evidence="2" key="2">
    <citation type="submission" date="2015-02" db="UniProtKB">
        <authorList>
            <consortium name="EnsemblMetazoa"/>
        </authorList>
    </citation>
    <scope>IDENTIFICATION</scope>
</reference>
<accession>T1J362</accession>
<proteinExistence type="predicted"/>
<sequence length="741" mass="85440">MKFISLKKQGSSSSYDTMLLHGCGPTFVFNRRELFASMIKQQGLIFWFRFWLSFCFNPGCPHLKKFYQMWPDLKNFINIQIHHEFLEGSVDDAIKFCLDKAIESLKSQSPGVWKAKMKNKTPKAIISDLREFTEMAFGIALCEVFHTWLSAPDITDKSNSYWSIPKQYLLSHFEPEVLEKFLVVQWDDFLLLLLGVNLKEIPWFLKVLYAPECKMNWNDDDDDDDDDCTALIMNENLQSMIEYLKLIRNQRSIKVQVTDESPKQGEVKDDHSSVETQNLSVLTQLIENEPVKSYTYHSCAHCSCVIDLTTFPKYRLCKRCIEENCAEPRHYCNAECQIEHWFLHHHNEHAALLQDLNYQYSFTYVKDSMHSFPFYSELKEEDCPILLNNVSQQNMLTGDKEELSTKTTDLNTDHIEPERLENLDYEKLQRFFHPPSKKRFLQPREEKAEKCLHSAYSKEMEWVLPSLLDKPDVFQASSEFLRTNAQITERFLIRNSVDANSEFLRTNAEITERFLNRNCVDANPEFLRTNAENTERFLNANSEILERFLSANSESPERLIIPDSEKPVIVIENSNLHPILEKSQLLLNSYFEKAQSSNLNVHFDTSQTSMSIPNSCFDKSQTSIPTSCFDKSQTSITNSNFDKSQTSISNSSFDKSQTSTNSSIINLDPNKQRIPSILQCLDCVIPVPKSVQSSESGIPPLQSIFPSCTTDPGKPPIPNITSSLNPDKSQKPAIPKKYLCI</sequence>
<feature type="region of interest" description="Disordered" evidence="1">
    <location>
        <begin position="639"/>
        <end position="667"/>
    </location>
</feature>
<organism evidence="2 3">
    <name type="scientific">Strigamia maritima</name>
    <name type="common">European centipede</name>
    <name type="synonym">Geophilus maritimus</name>
    <dbReference type="NCBI Taxonomy" id="126957"/>
    <lineage>
        <taxon>Eukaryota</taxon>
        <taxon>Metazoa</taxon>
        <taxon>Ecdysozoa</taxon>
        <taxon>Arthropoda</taxon>
        <taxon>Myriapoda</taxon>
        <taxon>Chilopoda</taxon>
        <taxon>Pleurostigmophora</taxon>
        <taxon>Geophilomorpha</taxon>
        <taxon>Linotaeniidae</taxon>
        <taxon>Strigamia</taxon>
    </lineage>
</organism>
<dbReference type="EMBL" id="JH431820">
    <property type="status" value="NOT_ANNOTATED_CDS"/>
    <property type="molecule type" value="Genomic_DNA"/>
</dbReference>
<name>T1J362_STRMM</name>
<evidence type="ECO:0000313" key="2">
    <source>
        <dbReference type="EnsemblMetazoa" id="SMAR008021-PA"/>
    </source>
</evidence>
<dbReference type="HOGENOM" id="CLU_374825_0_0_1"/>
<keyword evidence="3" id="KW-1185">Reference proteome</keyword>
<dbReference type="Proteomes" id="UP000014500">
    <property type="component" value="Unassembled WGS sequence"/>
</dbReference>
<evidence type="ECO:0000256" key="1">
    <source>
        <dbReference type="SAM" id="MobiDB-lite"/>
    </source>
</evidence>
<dbReference type="EnsemblMetazoa" id="SMAR008021-RA">
    <property type="protein sequence ID" value="SMAR008021-PA"/>
    <property type="gene ID" value="SMAR008021"/>
</dbReference>
<reference evidence="3" key="1">
    <citation type="submission" date="2011-05" db="EMBL/GenBank/DDBJ databases">
        <authorList>
            <person name="Richards S.R."/>
            <person name="Qu J."/>
            <person name="Jiang H."/>
            <person name="Jhangiani S.N."/>
            <person name="Agravi P."/>
            <person name="Goodspeed R."/>
            <person name="Gross S."/>
            <person name="Mandapat C."/>
            <person name="Jackson L."/>
            <person name="Mathew T."/>
            <person name="Pu L."/>
            <person name="Thornton R."/>
            <person name="Saada N."/>
            <person name="Wilczek-Boney K.B."/>
            <person name="Lee S."/>
            <person name="Kovar C."/>
            <person name="Wu Y."/>
            <person name="Scherer S.E."/>
            <person name="Worley K.C."/>
            <person name="Muzny D.M."/>
            <person name="Gibbs R."/>
        </authorList>
    </citation>
    <scope>NUCLEOTIDE SEQUENCE</scope>
    <source>
        <strain evidence="3">Brora</strain>
    </source>
</reference>